<evidence type="ECO:0000313" key="1">
    <source>
        <dbReference type="EMBL" id="MCC4212592.1"/>
    </source>
</evidence>
<dbReference type="EMBL" id="JAJGMW010000008">
    <property type="protein sequence ID" value="MCC4212592.1"/>
    <property type="molecule type" value="Genomic_DNA"/>
</dbReference>
<keyword evidence="2" id="KW-1185">Reference proteome</keyword>
<name>A0ABS8GRJ0_9FLAO</name>
<proteinExistence type="predicted"/>
<dbReference type="InterPro" id="IPR045538">
    <property type="entry name" value="CIS_TMP"/>
</dbReference>
<accession>A0ABS8GRJ0</accession>
<protein>
    <submittedName>
        <fullName evidence="1">Uncharacterized protein</fullName>
    </submittedName>
</protein>
<evidence type="ECO:0000313" key="2">
    <source>
        <dbReference type="Proteomes" id="UP001197770"/>
    </source>
</evidence>
<comment type="caution">
    <text evidence="1">The sequence shown here is derived from an EMBL/GenBank/DDBJ whole genome shotgun (WGS) entry which is preliminary data.</text>
</comment>
<sequence length="507" mass="58496">MEAARNHSIDKVFVEVDCNSMEQALFLKDHLSRMLNEQVFPEIESWIAQLQLNPKLFYRLPKLDLELQTSKNGLVYDAPVVLVEKIKNQLQQAIRTGTRSRVESDVLKVTEENERQPEAFLHFLKTGSLPWFFTKNEELQLKTLLAAPQSFKIALKSLLKENPSARKRLVYQYADAVELWKFISQLRTSDGEKVFRAFQTLYKKSSLPEYRESLLVLFTGSCIEAAESQMNFDLTTFFRQLVLTPKTTAKDLTLLAKLSQNELVLLKLKDKVSVEIINNNTLKTNNLILKIKYEKVQNIFREENPVSLKSNLNELLKPVTDLKVFRPKNNPEHLAELVDPEVDSALLPQAGLVLLHPFLPAFFSELQFIDETKQLKKSKRDEAVHLLHFLATGNVKPHEAELGFEKYLCGLPSQYPVRKDISLSRKQQEEAIHLLETAISHWSVLQNTTPAGLRGQFLTRSGKLTFETEKDHLHLQRETADILLDQLPWGLTLMRLPWLKKLVYINW</sequence>
<reference evidence="1 2" key="1">
    <citation type="submission" date="2021-11" db="EMBL/GenBank/DDBJ databases">
        <title>Seasonal and diel survey of microbial diversity of the Tyrrhenian coast.</title>
        <authorList>
            <person name="Gattoni G."/>
            <person name="Corral P."/>
        </authorList>
    </citation>
    <scope>NUCLEOTIDE SEQUENCE [LARGE SCALE GENOMIC DNA]</scope>
    <source>
        <strain evidence="1 2">Mr9</strain>
    </source>
</reference>
<organism evidence="1 2">
    <name type="scientific">Leeuwenhoekiella parthenopeia</name>
    <dbReference type="NCBI Taxonomy" id="2890320"/>
    <lineage>
        <taxon>Bacteria</taxon>
        <taxon>Pseudomonadati</taxon>
        <taxon>Bacteroidota</taxon>
        <taxon>Flavobacteriia</taxon>
        <taxon>Flavobacteriales</taxon>
        <taxon>Flavobacteriaceae</taxon>
        <taxon>Leeuwenhoekiella</taxon>
    </lineage>
</organism>
<gene>
    <name evidence="1" type="ORF">LLW17_07680</name>
</gene>
<dbReference type="Proteomes" id="UP001197770">
    <property type="component" value="Unassembled WGS sequence"/>
</dbReference>
<dbReference type="Pfam" id="PF19268">
    <property type="entry name" value="CIS_TMP"/>
    <property type="match status" value="1"/>
</dbReference>
<dbReference type="RefSeq" id="WP_228229670.1">
    <property type="nucleotide sequence ID" value="NZ_JAJGMW010000008.1"/>
</dbReference>